<dbReference type="EMBL" id="BOOJ01000012">
    <property type="protein sequence ID" value="GIH90600.1"/>
    <property type="molecule type" value="Genomic_DNA"/>
</dbReference>
<dbReference type="CDD" id="cd12108">
    <property type="entry name" value="Hr-like"/>
    <property type="match status" value="1"/>
</dbReference>
<dbReference type="AlphaFoldDB" id="A0A8J3SCD0"/>
<organism evidence="2 3">
    <name type="scientific">Planobispora siamensis</name>
    <dbReference type="NCBI Taxonomy" id="936338"/>
    <lineage>
        <taxon>Bacteria</taxon>
        <taxon>Bacillati</taxon>
        <taxon>Actinomycetota</taxon>
        <taxon>Actinomycetes</taxon>
        <taxon>Streptosporangiales</taxon>
        <taxon>Streptosporangiaceae</taxon>
        <taxon>Planobispora</taxon>
    </lineage>
</organism>
<comment type="caution">
    <text evidence="2">The sequence shown here is derived from an EMBL/GenBank/DDBJ whole genome shotgun (WGS) entry which is preliminary data.</text>
</comment>
<evidence type="ECO:0000313" key="2">
    <source>
        <dbReference type="EMBL" id="GIH90600.1"/>
    </source>
</evidence>
<dbReference type="Proteomes" id="UP000619788">
    <property type="component" value="Unassembled WGS sequence"/>
</dbReference>
<proteinExistence type="predicted"/>
<evidence type="ECO:0000259" key="1">
    <source>
        <dbReference type="Pfam" id="PF01814"/>
    </source>
</evidence>
<feature type="domain" description="Hemerythrin-like" evidence="1">
    <location>
        <begin position="31"/>
        <end position="170"/>
    </location>
</feature>
<sequence length="251" mass="27429">MTATVPAGGALTVEQLLLPGQAAAPAGPVDVAAMYVMHRAFRRDLALFAAATAATPVADRECWARLGRRWEVFSSVLHKHHSGEDAGLWPLLLERSSGDGAAAVLAAMSAEHERIDPLLRECAAGFAVLARTADDGARRTLARRTLARRTAELRELLEAHLAHEERDAMALVQAHLTQRDWERLDKEHFAPEYGLRDVPAVLAWVMHGLTPQAARKVPGGPVLHIVGRLLARRLARADRRTFRHVVKAGES</sequence>
<keyword evidence="3" id="KW-1185">Reference proteome</keyword>
<dbReference type="InterPro" id="IPR012312">
    <property type="entry name" value="Hemerythrin-like"/>
</dbReference>
<accession>A0A8J3SCD0</accession>
<reference evidence="2 3" key="1">
    <citation type="submission" date="2021-01" db="EMBL/GenBank/DDBJ databases">
        <title>Whole genome shotgun sequence of Planobispora siamensis NBRC 107568.</title>
        <authorList>
            <person name="Komaki H."/>
            <person name="Tamura T."/>
        </authorList>
    </citation>
    <scope>NUCLEOTIDE SEQUENCE [LARGE SCALE GENOMIC DNA]</scope>
    <source>
        <strain evidence="2 3">NBRC 107568</strain>
    </source>
</reference>
<name>A0A8J3SCD0_9ACTN</name>
<dbReference type="RefSeq" id="WP_204062947.1">
    <property type="nucleotide sequence ID" value="NZ_BOOJ01000012.1"/>
</dbReference>
<protein>
    <recommendedName>
        <fullName evidence="1">Hemerythrin-like domain-containing protein</fullName>
    </recommendedName>
</protein>
<dbReference type="Gene3D" id="1.20.120.520">
    <property type="entry name" value="nmb1532 protein domain like"/>
    <property type="match status" value="1"/>
</dbReference>
<evidence type="ECO:0000313" key="3">
    <source>
        <dbReference type="Proteomes" id="UP000619788"/>
    </source>
</evidence>
<dbReference type="Pfam" id="PF01814">
    <property type="entry name" value="Hemerythrin"/>
    <property type="match status" value="1"/>
</dbReference>
<gene>
    <name evidence="2" type="ORF">Psi01_12300</name>
</gene>